<dbReference type="PANTHER" id="PTHR12730">
    <property type="entry name" value="HSDA/SDA1-RELATED"/>
    <property type="match status" value="1"/>
</dbReference>
<evidence type="ECO:0000313" key="11">
    <source>
        <dbReference type="EMBL" id="CAD5114946.1"/>
    </source>
</evidence>
<dbReference type="SUPFAM" id="SSF48371">
    <property type="entry name" value="ARM repeat"/>
    <property type="match status" value="1"/>
</dbReference>
<keyword evidence="2 6" id="KW-0813">Transport</keyword>
<dbReference type="InterPro" id="IPR007949">
    <property type="entry name" value="SDA1_MD"/>
</dbReference>
<keyword evidence="12" id="KW-1185">Reference proteome</keyword>
<dbReference type="GO" id="GO:0005730">
    <property type="term" value="C:nucleolus"/>
    <property type="evidence" value="ECO:0007669"/>
    <property type="project" value="UniProtKB-SubCell"/>
</dbReference>
<feature type="region of interest" description="Disordered" evidence="7">
    <location>
        <begin position="226"/>
        <end position="249"/>
    </location>
</feature>
<sequence>MIRNNNRLPDNLPQLQNLIKRDPESYKDDFLQQYRQYQSNLKIFQLNPSEFSDSFGSLVMFLAQVSHCYTEELKDFPQELINLLHSQRANMNSLVRVTVCQALMLLKNKNLIEAIPVLELFFILLKCQDKNLRKILYNYIVQDVKNTNQKAKNQKLNTKLQNFMYSMLKDNNATAAKLSLDVMVDLYRRNVWKDAKTVNVISTACFSKVTKVLVAAIKFFTGLNEDDEDKDKDSDSDDNDNERVKKKSSTQVLLSHRVGKKTRKRQKKMEKALSVIKKNKKKTKADYFNFSAIHLLNDPQDFAEKLFKQLENCTERFEVKLMMIDLISRLVGIHQLMLLNFYPYIQRYLQPHQRDVTNLLTYAAQSSHDLVPPDTIDPLIRTIANNFITERNSGEAMAVGLNSVREICSRCPLAISEDLVRDLVLYKKHKNKSVMMSARSLIGLFREKNPELLHKRDRGRPTEAMQEIEKLEYGKSYARDYIPGAEILTAEEAARKKKSKGKNKKKEQAETNSDDSDNEDESDQEESWIISDSENENDDDDNNTDNDSDDDKDEDLNEASWESCSEQDESEEDSDGSWINVHHSSDEGELEIPDEVKNMDSKEKIEKAKEVFESRILSQEDFKKVKKRQIQKETENFKKGGRKRGQSVIIDSDEEKQDSELVSHSKIVKLHKKMKSDKADRLASIMTGREGRDKFGRREKRQNPFASTTNKEKKKKKNAIMLRQKFQRKKKRSFQEKQQALKKSLLRKQKSKK</sequence>
<dbReference type="PANTHER" id="PTHR12730:SF0">
    <property type="entry name" value="PROTEIN SDA1 HOMOLOG"/>
    <property type="match status" value="1"/>
</dbReference>
<dbReference type="EMBL" id="CAJFCJ010000005">
    <property type="protein sequence ID" value="CAD5114946.1"/>
    <property type="molecule type" value="Genomic_DNA"/>
</dbReference>
<proteinExistence type="inferred from homology"/>
<evidence type="ECO:0000256" key="5">
    <source>
        <dbReference type="ARBA" id="ARBA00023242"/>
    </source>
</evidence>
<dbReference type="InterPro" id="IPR016024">
    <property type="entry name" value="ARM-type_fold"/>
</dbReference>
<evidence type="ECO:0000256" key="6">
    <source>
        <dbReference type="RuleBase" id="RU365057"/>
    </source>
</evidence>
<keyword evidence="4 6" id="KW-0653">Protein transport</keyword>
<feature type="compositionally biased region" description="Acidic residues" evidence="7">
    <location>
        <begin position="226"/>
        <end position="240"/>
    </location>
</feature>
<dbReference type="OrthoDB" id="2196187at2759"/>
<comment type="function">
    <text evidence="6">Required for 60S pre-ribosomal subunits export to the cytoplasm.</text>
</comment>
<dbReference type="InterPro" id="IPR012977">
    <property type="entry name" value="SDA1_N"/>
</dbReference>
<reference evidence="11 12" key="1">
    <citation type="submission" date="2020-08" db="EMBL/GenBank/DDBJ databases">
        <authorList>
            <person name="Hejnol A."/>
        </authorList>
    </citation>
    <scope>NUCLEOTIDE SEQUENCE [LARGE SCALE GENOMIC DNA]</scope>
</reference>
<feature type="compositionally biased region" description="Basic residues" evidence="7">
    <location>
        <begin position="495"/>
        <end position="505"/>
    </location>
</feature>
<feature type="domain" description="SDA1 N-terminal" evidence="9">
    <location>
        <begin position="61"/>
        <end position="430"/>
    </location>
</feature>
<dbReference type="InterPro" id="IPR048292">
    <property type="entry name" value="SDA1_C"/>
</dbReference>
<dbReference type="GO" id="GO:0000055">
    <property type="term" value="P:ribosomal large subunit export from nucleus"/>
    <property type="evidence" value="ECO:0007669"/>
    <property type="project" value="UniProtKB-UniRule"/>
</dbReference>
<comment type="similarity">
    <text evidence="1 6">Belongs to the SDA1 family.</text>
</comment>
<dbReference type="Pfam" id="PF05285">
    <property type="entry name" value="SDA1_dom"/>
    <property type="match status" value="1"/>
</dbReference>
<evidence type="ECO:0000256" key="7">
    <source>
        <dbReference type="SAM" id="MobiDB-lite"/>
    </source>
</evidence>
<dbReference type="Pfam" id="PF21638">
    <property type="entry name" value="SDA1_C"/>
    <property type="match status" value="1"/>
</dbReference>
<evidence type="ECO:0000256" key="4">
    <source>
        <dbReference type="ARBA" id="ARBA00022927"/>
    </source>
</evidence>
<evidence type="ECO:0000313" key="12">
    <source>
        <dbReference type="Proteomes" id="UP000549394"/>
    </source>
</evidence>
<dbReference type="GO" id="GO:0015031">
    <property type="term" value="P:protein transport"/>
    <property type="evidence" value="ECO:0007669"/>
    <property type="project" value="UniProtKB-KW"/>
</dbReference>
<keyword evidence="3 6" id="KW-0690">Ribosome biogenesis</keyword>
<evidence type="ECO:0000256" key="3">
    <source>
        <dbReference type="ARBA" id="ARBA00022517"/>
    </source>
</evidence>
<feature type="compositionally biased region" description="Acidic residues" evidence="7">
    <location>
        <begin position="565"/>
        <end position="575"/>
    </location>
</feature>
<feature type="domain" description="SDA1 C-terminal" evidence="10">
    <location>
        <begin position="707"/>
        <end position="750"/>
    </location>
</feature>
<protein>
    <recommendedName>
        <fullName evidence="6">Protein SDA1</fullName>
    </recommendedName>
</protein>
<organism evidence="11 12">
    <name type="scientific">Dimorphilus gyrociliatus</name>
    <dbReference type="NCBI Taxonomy" id="2664684"/>
    <lineage>
        <taxon>Eukaryota</taxon>
        <taxon>Metazoa</taxon>
        <taxon>Spiralia</taxon>
        <taxon>Lophotrochozoa</taxon>
        <taxon>Annelida</taxon>
        <taxon>Polychaeta</taxon>
        <taxon>Polychaeta incertae sedis</taxon>
        <taxon>Dinophilidae</taxon>
        <taxon>Dimorphilus</taxon>
    </lineage>
</organism>
<feature type="compositionally biased region" description="Acidic residues" evidence="7">
    <location>
        <begin position="533"/>
        <end position="557"/>
    </location>
</feature>
<keyword evidence="5 6" id="KW-0539">Nucleus</keyword>
<dbReference type="GO" id="GO:0042273">
    <property type="term" value="P:ribosomal large subunit biogenesis"/>
    <property type="evidence" value="ECO:0007669"/>
    <property type="project" value="UniProtKB-UniRule"/>
</dbReference>
<name>A0A7I8VF88_9ANNE</name>
<accession>A0A7I8VF88</accession>
<feature type="region of interest" description="Disordered" evidence="7">
    <location>
        <begin position="495"/>
        <end position="600"/>
    </location>
</feature>
<dbReference type="InterPro" id="IPR027312">
    <property type="entry name" value="Sda1"/>
</dbReference>
<dbReference type="AlphaFoldDB" id="A0A7I8VF88"/>
<evidence type="ECO:0000256" key="1">
    <source>
        <dbReference type="ARBA" id="ARBA00005783"/>
    </source>
</evidence>
<evidence type="ECO:0000259" key="9">
    <source>
        <dbReference type="Pfam" id="PF08158"/>
    </source>
</evidence>
<feature type="compositionally biased region" description="Acidic residues" evidence="7">
    <location>
        <begin position="512"/>
        <end position="526"/>
    </location>
</feature>
<evidence type="ECO:0000259" key="8">
    <source>
        <dbReference type="Pfam" id="PF05285"/>
    </source>
</evidence>
<dbReference type="Proteomes" id="UP000549394">
    <property type="component" value="Unassembled WGS sequence"/>
</dbReference>
<feature type="region of interest" description="Disordered" evidence="7">
    <location>
        <begin position="687"/>
        <end position="753"/>
    </location>
</feature>
<comment type="subcellular location">
    <subcellularLocation>
        <location evidence="6">Nucleus</location>
        <location evidence="6">Nucleolus</location>
    </subcellularLocation>
</comment>
<feature type="compositionally biased region" description="Basic residues" evidence="7">
    <location>
        <begin position="744"/>
        <end position="753"/>
    </location>
</feature>
<evidence type="ECO:0000259" key="10">
    <source>
        <dbReference type="Pfam" id="PF21638"/>
    </source>
</evidence>
<evidence type="ECO:0000256" key="2">
    <source>
        <dbReference type="ARBA" id="ARBA00022448"/>
    </source>
</evidence>
<feature type="domain" description="SDA1 middle" evidence="8">
    <location>
        <begin position="521"/>
        <end position="688"/>
    </location>
</feature>
<gene>
    <name evidence="11" type="ORF">DGYR_LOCUS3743</name>
</gene>
<dbReference type="Pfam" id="PF08158">
    <property type="entry name" value="SDA1_HEAT"/>
    <property type="match status" value="1"/>
</dbReference>
<feature type="region of interest" description="Disordered" evidence="7">
    <location>
        <begin position="622"/>
        <end position="661"/>
    </location>
</feature>
<comment type="caution">
    <text evidence="11">The sequence shown here is derived from an EMBL/GenBank/DDBJ whole genome shotgun (WGS) entry which is preliminary data.</text>
</comment>